<keyword evidence="10" id="KW-1185">Reference proteome</keyword>
<evidence type="ECO:0000256" key="4">
    <source>
        <dbReference type="ARBA" id="ARBA00023027"/>
    </source>
</evidence>
<evidence type="ECO:0000256" key="3">
    <source>
        <dbReference type="ARBA" id="ARBA00022695"/>
    </source>
</evidence>
<evidence type="ECO:0000256" key="1">
    <source>
        <dbReference type="ARBA" id="ARBA00022676"/>
    </source>
</evidence>
<feature type="domain" description="UBA" evidence="7">
    <location>
        <begin position="101"/>
        <end position="147"/>
    </location>
</feature>
<organism evidence="9 10">
    <name type="scientific">Elysia marginata</name>
    <dbReference type="NCBI Taxonomy" id="1093978"/>
    <lineage>
        <taxon>Eukaryota</taxon>
        <taxon>Metazoa</taxon>
        <taxon>Spiralia</taxon>
        <taxon>Lophotrochozoa</taxon>
        <taxon>Mollusca</taxon>
        <taxon>Gastropoda</taxon>
        <taxon>Heterobranchia</taxon>
        <taxon>Euthyneura</taxon>
        <taxon>Panpulmonata</taxon>
        <taxon>Sacoglossa</taxon>
        <taxon>Placobranchoidea</taxon>
        <taxon>Plakobranchidae</taxon>
        <taxon>Elysia</taxon>
    </lineage>
</organism>
<dbReference type="GO" id="GO:0016779">
    <property type="term" value="F:nucleotidyltransferase activity"/>
    <property type="evidence" value="ECO:0007669"/>
    <property type="project" value="UniProtKB-KW"/>
</dbReference>
<evidence type="ECO:0000259" key="7">
    <source>
        <dbReference type="PROSITE" id="PS50030"/>
    </source>
</evidence>
<dbReference type="InterPro" id="IPR015940">
    <property type="entry name" value="UBA"/>
</dbReference>
<dbReference type="Pfam" id="PF00644">
    <property type="entry name" value="PARP"/>
    <property type="match status" value="1"/>
</dbReference>
<dbReference type="InterPro" id="IPR012317">
    <property type="entry name" value="Poly(ADP-ribose)pol_cat_dom"/>
</dbReference>
<dbReference type="PANTHER" id="PTHR21328">
    <property type="entry name" value="POLY ADP-RIBOSE POLYMERASE FAMILY, MEMBER PARP"/>
    <property type="match status" value="1"/>
</dbReference>
<dbReference type="AlphaFoldDB" id="A0AAV4HA99"/>
<evidence type="ECO:0000313" key="10">
    <source>
        <dbReference type="Proteomes" id="UP000762676"/>
    </source>
</evidence>
<comment type="similarity">
    <text evidence="5">Belongs to the ARTD/PARP family.</text>
</comment>
<evidence type="ECO:0000256" key="6">
    <source>
        <dbReference type="RuleBase" id="RU362114"/>
    </source>
</evidence>
<dbReference type="PROSITE" id="PS50030">
    <property type="entry name" value="UBA"/>
    <property type="match status" value="1"/>
</dbReference>
<dbReference type="GO" id="GO:0003950">
    <property type="term" value="F:NAD+ poly-ADP-ribosyltransferase activity"/>
    <property type="evidence" value="ECO:0007669"/>
    <property type="project" value="UniProtKB-UniRule"/>
</dbReference>
<proteinExistence type="inferred from homology"/>
<evidence type="ECO:0000259" key="8">
    <source>
        <dbReference type="PROSITE" id="PS51059"/>
    </source>
</evidence>
<keyword evidence="2 6" id="KW-0808">Transferase</keyword>
<dbReference type="Proteomes" id="UP000762676">
    <property type="component" value="Unassembled WGS sequence"/>
</dbReference>
<keyword evidence="4 6" id="KW-0520">NAD</keyword>
<keyword evidence="1 6" id="KW-0328">Glycosyltransferase</keyword>
<dbReference type="SUPFAM" id="SSF46934">
    <property type="entry name" value="UBA-like"/>
    <property type="match status" value="1"/>
</dbReference>
<dbReference type="Gene3D" id="3.90.228.10">
    <property type="match status" value="1"/>
</dbReference>
<dbReference type="SUPFAM" id="SSF56399">
    <property type="entry name" value="ADP-ribosylation"/>
    <property type="match status" value="1"/>
</dbReference>
<dbReference type="Pfam" id="PF00627">
    <property type="entry name" value="UBA"/>
    <property type="match status" value="1"/>
</dbReference>
<protein>
    <recommendedName>
        <fullName evidence="6">Poly [ADP-ribose] polymerase</fullName>
        <shortName evidence="6">PARP</shortName>
        <ecNumber evidence="6">2.4.2.-</ecNumber>
    </recommendedName>
</protein>
<reference evidence="9 10" key="1">
    <citation type="journal article" date="2021" name="Elife">
        <title>Chloroplast acquisition without the gene transfer in kleptoplastic sea slugs, Plakobranchus ocellatus.</title>
        <authorList>
            <person name="Maeda T."/>
            <person name="Takahashi S."/>
            <person name="Yoshida T."/>
            <person name="Shimamura S."/>
            <person name="Takaki Y."/>
            <person name="Nagai Y."/>
            <person name="Toyoda A."/>
            <person name="Suzuki Y."/>
            <person name="Arimoto A."/>
            <person name="Ishii H."/>
            <person name="Satoh N."/>
            <person name="Nishiyama T."/>
            <person name="Hasebe M."/>
            <person name="Maruyama T."/>
            <person name="Minagawa J."/>
            <person name="Obokata J."/>
            <person name="Shigenobu S."/>
        </authorList>
    </citation>
    <scope>NUCLEOTIDE SEQUENCE [LARGE SCALE GENOMIC DNA]</scope>
</reference>
<dbReference type="CDD" id="cd14291">
    <property type="entry name" value="UBA1_NUB1_like"/>
    <property type="match status" value="1"/>
</dbReference>
<keyword evidence="3" id="KW-0548">Nucleotidyltransferase</keyword>
<dbReference type="PROSITE" id="PS51059">
    <property type="entry name" value="PARP_CATALYTIC"/>
    <property type="match status" value="1"/>
</dbReference>
<dbReference type="InterPro" id="IPR051838">
    <property type="entry name" value="ARTD_PARP"/>
</dbReference>
<dbReference type="Gene3D" id="1.10.8.10">
    <property type="entry name" value="DNA helicase RuvA subunit, C-terminal domain"/>
    <property type="match status" value="1"/>
</dbReference>
<evidence type="ECO:0000313" key="9">
    <source>
        <dbReference type="EMBL" id="GFR93690.1"/>
    </source>
</evidence>
<comment type="caution">
    <text evidence="9">The sequence shown here is derived from an EMBL/GenBank/DDBJ whole genome shotgun (WGS) entry which is preliminary data.</text>
</comment>
<evidence type="ECO:0000256" key="2">
    <source>
        <dbReference type="ARBA" id="ARBA00022679"/>
    </source>
</evidence>
<dbReference type="EC" id="2.4.2.-" evidence="6"/>
<dbReference type="InterPro" id="IPR009060">
    <property type="entry name" value="UBA-like_sf"/>
</dbReference>
<sequence length="533" mass="60457">MCGLFSDGSIDDDIPLHPLLEEDIQRLQFMYGEHSCSYRVLSCIADMTLYIHIPTSVLEKIEISQASSTLRGGAVQQLQNIAISFCQSSLRDLTNQSVAEAVSESKGIRCEDVVCLVEMGFLETEARCALKRTNGSKEDAVAYLLDSQSRDSSECSWENFASKEMTSSCEKNKAPSLEYGFLVQLYQYLSQRLLTLNNYCPICDCPHPFAQMSMLKPTVCHRDLCIFSFTTLGLMNGVVDSIAASPEVTDLLIQLTAYAALSKRQDIILTPYPAFVDPRKPNELAMHEECKDIYLLRTIINHLPQSEELFRCNGKETQKELEKRHPLCFPLLRWIIHSNRSYIVALPEHKQIKLMGTNHQFLMRSMPPLEEKQFIEKRKKHGSIFAFHGSPIENWHSIIREGLIVASGTRRQIHGAAYGKGIYLSPNLEISINYSPSSSKKNQSVPPPMVKPKDKRQFLHGNLLCIALCEVINDDMLKKHQSIWVCSESSNVCTRFFFVFDESNPASEANYHTNTENTEMLEQIRYAIQDTLS</sequence>
<dbReference type="EMBL" id="BMAT01005469">
    <property type="protein sequence ID" value="GFR93690.1"/>
    <property type="molecule type" value="Genomic_DNA"/>
</dbReference>
<dbReference type="Pfam" id="PF18084">
    <property type="entry name" value="ARTD15_N"/>
    <property type="match status" value="1"/>
</dbReference>
<dbReference type="InterPro" id="IPR041400">
    <property type="entry name" value="PARP16_N"/>
</dbReference>
<gene>
    <name evidence="9" type="ORF">ElyMa_002649200</name>
</gene>
<evidence type="ECO:0000256" key="5">
    <source>
        <dbReference type="ARBA" id="ARBA00024347"/>
    </source>
</evidence>
<name>A0AAV4HA99_9GAST</name>
<feature type="domain" description="PARP catalytic" evidence="8">
    <location>
        <begin position="308"/>
        <end position="533"/>
    </location>
</feature>
<accession>A0AAV4HA99</accession>